<protein>
    <submittedName>
        <fullName evidence="1">Uncharacterized protein</fullName>
    </submittedName>
</protein>
<accession>A0A087UCE7</accession>
<name>A0A087UCE7_STEMI</name>
<dbReference type="AlphaFoldDB" id="A0A087UCE7"/>
<dbReference type="Proteomes" id="UP000054359">
    <property type="component" value="Unassembled WGS sequence"/>
</dbReference>
<reference evidence="1 2" key="1">
    <citation type="submission" date="2013-11" db="EMBL/GenBank/DDBJ databases">
        <title>Genome sequencing of Stegodyphus mimosarum.</title>
        <authorList>
            <person name="Bechsgaard J."/>
        </authorList>
    </citation>
    <scope>NUCLEOTIDE SEQUENCE [LARGE SCALE GENOMIC DNA]</scope>
</reference>
<dbReference type="EMBL" id="KK119200">
    <property type="protein sequence ID" value="KFM75036.1"/>
    <property type="molecule type" value="Genomic_DNA"/>
</dbReference>
<feature type="non-terminal residue" evidence="1">
    <location>
        <position position="74"/>
    </location>
</feature>
<organism evidence="1 2">
    <name type="scientific">Stegodyphus mimosarum</name>
    <name type="common">African social velvet spider</name>
    <dbReference type="NCBI Taxonomy" id="407821"/>
    <lineage>
        <taxon>Eukaryota</taxon>
        <taxon>Metazoa</taxon>
        <taxon>Ecdysozoa</taxon>
        <taxon>Arthropoda</taxon>
        <taxon>Chelicerata</taxon>
        <taxon>Arachnida</taxon>
        <taxon>Araneae</taxon>
        <taxon>Araneomorphae</taxon>
        <taxon>Entelegynae</taxon>
        <taxon>Eresoidea</taxon>
        <taxon>Eresidae</taxon>
        <taxon>Stegodyphus</taxon>
    </lineage>
</organism>
<proteinExistence type="predicted"/>
<gene>
    <name evidence="1" type="ORF">X975_08903</name>
</gene>
<dbReference type="OrthoDB" id="6428721at2759"/>
<evidence type="ECO:0000313" key="1">
    <source>
        <dbReference type="EMBL" id="KFM75036.1"/>
    </source>
</evidence>
<evidence type="ECO:0000313" key="2">
    <source>
        <dbReference type="Proteomes" id="UP000054359"/>
    </source>
</evidence>
<keyword evidence="2" id="KW-1185">Reference proteome</keyword>
<sequence length="74" mass="8390">MKEYLRVSGRLKNSDLSEMRKHPMVLPTKHNFTVIVINHFNVLYFHAGAETTLSLIRSTTVNDLTSAAFIATLK</sequence>